<dbReference type="EMBL" id="VSRR010002256">
    <property type="protein sequence ID" value="MPC30439.1"/>
    <property type="molecule type" value="Genomic_DNA"/>
</dbReference>
<protein>
    <submittedName>
        <fullName evidence="2">Uncharacterized protein</fullName>
    </submittedName>
</protein>
<evidence type="ECO:0000313" key="2">
    <source>
        <dbReference type="EMBL" id="MPC30439.1"/>
    </source>
</evidence>
<name>A0A5B7EAJ3_PORTR</name>
<gene>
    <name evidence="2" type="ORF">E2C01_023705</name>
</gene>
<accession>A0A5B7EAJ3</accession>
<organism evidence="2 3">
    <name type="scientific">Portunus trituberculatus</name>
    <name type="common">Swimming crab</name>
    <name type="synonym">Neptunus trituberculatus</name>
    <dbReference type="NCBI Taxonomy" id="210409"/>
    <lineage>
        <taxon>Eukaryota</taxon>
        <taxon>Metazoa</taxon>
        <taxon>Ecdysozoa</taxon>
        <taxon>Arthropoda</taxon>
        <taxon>Crustacea</taxon>
        <taxon>Multicrustacea</taxon>
        <taxon>Malacostraca</taxon>
        <taxon>Eumalacostraca</taxon>
        <taxon>Eucarida</taxon>
        <taxon>Decapoda</taxon>
        <taxon>Pleocyemata</taxon>
        <taxon>Brachyura</taxon>
        <taxon>Eubrachyura</taxon>
        <taxon>Portunoidea</taxon>
        <taxon>Portunidae</taxon>
        <taxon>Portuninae</taxon>
        <taxon>Portunus</taxon>
    </lineage>
</organism>
<feature type="signal peptide" evidence="1">
    <location>
        <begin position="1"/>
        <end position="17"/>
    </location>
</feature>
<comment type="caution">
    <text evidence="2">The sequence shown here is derived from an EMBL/GenBank/DDBJ whole genome shotgun (WGS) entry which is preliminary data.</text>
</comment>
<keyword evidence="3" id="KW-1185">Reference proteome</keyword>
<evidence type="ECO:0000313" key="3">
    <source>
        <dbReference type="Proteomes" id="UP000324222"/>
    </source>
</evidence>
<feature type="chain" id="PRO_5022764426" evidence="1">
    <location>
        <begin position="18"/>
        <end position="86"/>
    </location>
</feature>
<evidence type="ECO:0000256" key="1">
    <source>
        <dbReference type="SAM" id="SignalP"/>
    </source>
</evidence>
<reference evidence="2 3" key="1">
    <citation type="submission" date="2019-05" db="EMBL/GenBank/DDBJ databases">
        <title>Another draft genome of Portunus trituberculatus and its Hox gene families provides insights of decapod evolution.</title>
        <authorList>
            <person name="Jeong J.-H."/>
            <person name="Song I."/>
            <person name="Kim S."/>
            <person name="Choi T."/>
            <person name="Kim D."/>
            <person name="Ryu S."/>
            <person name="Kim W."/>
        </authorList>
    </citation>
    <scope>NUCLEOTIDE SEQUENCE [LARGE SCALE GENOMIC DNA]</scope>
    <source>
        <tissue evidence="2">Muscle</tissue>
    </source>
</reference>
<dbReference type="Proteomes" id="UP000324222">
    <property type="component" value="Unassembled WGS sequence"/>
</dbReference>
<keyword evidence="1" id="KW-0732">Signal</keyword>
<dbReference type="AlphaFoldDB" id="A0A5B7EAJ3"/>
<proteinExistence type="predicted"/>
<sequence length="86" mass="10130">MLITLTCMIINMMSTHLIDWTVDQRWRPGSVPHHPEVPPRCQFRVMEACISEEPHTLRLYRSLLLQKPFHLCGAHIEPDLKRNKKS</sequence>